<evidence type="ECO:0000313" key="6">
    <source>
        <dbReference type="Proteomes" id="UP000245119"/>
    </source>
</evidence>
<organism evidence="5 6">
    <name type="scientific">Pomacea canaliculata</name>
    <name type="common">Golden apple snail</name>
    <dbReference type="NCBI Taxonomy" id="400727"/>
    <lineage>
        <taxon>Eukaryota</taxon>
        <taxon>Metazoa</taxon>
        <taxon>Spiralia</taxon>
        <taxon>Lophotrochozoa</taxon>
        <taxon>Mollusca</taxon>
        <taxon>Gastropoda</taxon>
        <taxon>Caenogastropoda</taxon>
        <taxon>Architaenioglossa</taxon>
        <taxon>Ampullarioidea</taxon>
        <taxon>Ampullariidae</taxon>
        <taxon>Pomacea</taxon>
    </lineage>
</organism>
<feature type="compositionally biased region" description="Basic residues" evidence="3">
    <location>
        <begin position="27"/>
        <end position="38"/>
    </location>
</feature>
<dbReference type="OrthoDB" id="10063348at2759"/>
<evidence type="ECO:0000313" key="5">
    <source>
        <dbReference type="EMBL" id="PVD38668.1"/>
    </source>
</evidence>
<feature type="compositionally biased region" description="Low complexity" evidence="3">
    <location>
        <begin position="9"/>
        <end position="24"/>
    </location>
</feature>
<accession>A0A2T7PZ26</accession>
<proteinExistence type="predicted"/>
<dbReference type="Gene3D" id="3.30.505.10">
    <property type="entry name" value="SH2 domain"/>
    <property type="match status" value="1"/>
</dbReference>
<dbReference type="GO" id="GO:0046935">
    <property type="term" value="F:1-phosphatidylinositol-3-kinase regulator activity"/>
    <property type="evidence" value="ECO:0007669"/>
    <property type="project" value="TreeGrafter"/>
</dbReference>
<sequence>MVCQMPEQSVSVLSSKSTSSCVPSTFGRRKTRHDHGRHCGMANRLESPPAVPEIVFMENGEGGPFPPLPSQGASLADSPSTDSEGAGTSCSRDSELSTSLPACNGETEETSSEPECSPRPPSHGISGLTARELTQARIEQDRAYLYNILPAVTSEVDFKRLADSVTCLTENCMFYADLDSKGARLLLGDSPVGTFIIRNSADPKFLFALSVMTERGATSVRIQYRRGFFQLDCEEKMRRKLPRFETVMELIDFHVAQCRDGFGEQCRWLETSGRRDMVVILTRPDVTRPRLSLTWRDWPSTLA</sequence>
<feature type="domain" description="SH2" evidence="4">
    <location>
        <begin position="173"/>
        <end position="254"/>
    </location>
</feature>
<protein>
    <recommendedName>
        <fullName evidence="4">SH2 domain-containing protein</fullName>
    </recommendedName>
</protein>
<dbReference type="STRING" id="400727.A0A2T7PZ26"/>
<dbReference type="EMBL" id="PZQS01000001">
    <property type="protein sequence ID" value="PVD38668.1"/>
    <property type="molecule type" value="Genomic_DNA"/>
</dbReference>
<dbReference type="SMART" id="SM00252">
    <property type="entry name" value="SH2"/>
    <property type="match status" value="1"/>
</dbReference>
<dbReference type="Proteomes" id="UP000245119">
    <property type="component" value="Linkage Group LG1"/>
</dbReference>
<dbReference type="InterPro" id="IPR036860">
    <property type="entry name" value="SH2_dom_sf"/>
</dbReference>
<dbReference type="InterPro" id="IPR000980">
    <property type="entry name" value="SH2"/>
</dbReference>
<dbReference type="GO" id="GO:0046854">
    <property type="term" value="P:phosphatidylinositol phosphate biosynthetic process"/>
    <property type="evidence" value="ECO:0007669"/>
    <property type="project" value="TreeGrafter"/>
</dbReference>
<dbReference type="AlphaFoldDB" id="A0A2T7PZ26"/>
<evidence type="ECO:0000256" key="2">
    <source>
        <dbReference type="PROSITE-ProRule" id="PRU00191"/>
    </source>
</evidence>
<keyword evidence="6" id="KW-1185">Reference proteome</keyword>
<dbReference type="PANTHER" id="PTHR10155">
    <property type="entry name" value="PHOSPHATIDYLINOSITOL 3-KINASE REGULATORY SUBUNIT"/>
    <property type="match status" value="1"/>
</dbReference>
<name>A0A2T7PZ26_POMCA</name>
<dbReference type="PANTHER" id="PTHR10155:SF16">
    <property type="entry name" value="SUPPRESSOR OF CYTOKINE SIGNALING 2"/>
    <property type="match status" value="1"/>
</dbReference>
<dbReference type="GO" id="GO:0005942">
    <property type="term" value="C:phosphatidylinositol 3-kinase complex"/>
    <property type="evidence" value="ECO:0007669"/>
    <property type="project" value="TreeGrafter"/>
</dbReference>
<dbReference type="CDD" id="cd09923">
    <property type="entry name" value="SH2_SOCS_family"/>
    <property type="match status" value="1"/>
</dbReference>
<comment type="caution">
    <text evidence="5">The sequence shown here is derived from an EMBL/GenBank/DDBJ whole genome shotgun (WGS) entry which is preliminary data.</text>
</comment>
<evidence type="ECO:0000256" key="1">
    <source>
        <dbReference type="ARBA" id="ARBA00022999"/>
    </source>
</evidence>
<dbReference type="Pfam" id="PF00017">
    <property type="entry name" value="SH2"/>
    <property type="match status" value="1"/>
</dbReference>
<dbReference type="PROSITE" id="PS50001">
    <property type="entry name" value="SH2"/>
    <property type="match status" value="1"/>
</dbReference>
<dbReference type="SUPFAM" id="SSF55550">
    <property type="entry name" value="SH2 domain"/>
    <property type="match status" value="1"/>
</dbReference>
<reference evidence="5 6" key="1">
    <citation type="submission" date="2018-04" db="EMBL/GenBank/DDBJ databases">
        <title>The genome of golden apple snail Pomacea canaliculata provides insight into stress tolerance and invasive adaptation.</title>
        <authorList>
            <person name="Liu C."/>
            <person name="Liu B."/>
            <person name="Ren Y."/>
            <person name="Zhang Y."/>
            <person name="Wang H."/>
            <person name="Li S."/>
            <person name="Jiang F."/>
            <person name="Yin L."/>
            <person name="Zhang G."/>
            <person name="Qian W."/>
            <person name="Fan W."/>
        </authorList>
    </citation>
    <scope>NUCLEOTIDE SEQUENCE [LARGE SCALE GENOMIC DNA]</scope>
    <source>
        <strain evidence="5">SZHN2017</strain>
        <tissue evidence="5">Muscle</tissue>
    </source>
</reference>
<feature type="compositionally biased region" description="Polar residues" evidence="3">
    <location>
        <begin position="71"/>
        <end position="101"/>
    </location>
</feature>
<evidence type="ECO:0000259" key="4">
    <source>
        <dbReference type="PROSITE" id="PS50001"/>
    </source>
</evidence>
<keyword evidence="1 2" id="KW-0727">SH2 domain</keyword>
<feature type="region of interest" description="Disordered" evidence="3">
    <location>
        <begin position="1"/>
        <end position="126"/>
    </location>
</feature>
<gene>
    <name evidence="5" type="ORF">C0Q70_01287</name>
</gene>
<evidence type="ECO:0000256" key="3">
    <source>
        <dbReference type="SAM" id="MobiDB-lite"/>
    </source>
</evidence>